<evidence type="ECO:0000313" key="2">
    <source>
        <dbReference type="EMBL" id="PTQ75524.1"/>
    </source>
</evidence>
<dbReference type="RefSeq" id="WP_107814553.1">
    <property type="nucleotide sequence ID" value="NZ_QAOH01000001.1"/>
</dbReference>
<dbReference type="PANTHER" id="PTHR37826">
    <property type="entry name" value="FLOTILLIN BAND_7_5 DOMAIN PROTEIN"/>
    <property type="match status" value="1"/>
</dbReference>
<protein>
    <recommendedName>
        <fullName evidence="4">RNA polymerase I specific transcription initiation factor RRN7</fullName>
    </recommendedName>
</protein>
<keyword evidence="3" id="KW-1185">Reference proteome</keyword>
<dbReference type="Gene3D" id="2.20.28.30">
    <property type="entry name" value="RNA polymerase ii, chain L"/>
    <property type="match status" value="1"/>
</dbReference>
<dbReference type="OrthoDB" id="3182597at2"/>
<evidence type="ECO:0000256" key="1">
    <source>
        <dbReference type="SAM" id="Phobius"/>
    </source>
</evidence>
<evidence type="ECO:0008006" key="4">
    <source>
        <dbReference type="Google" id="ProtNLM"/>
    </source>
</evidence>
<feature type="transmembrane region" description="Helical" evidence="1">
    <location>
        <begin position="347"/>
        <end position="367"/>
    </location>
</feature>
<keyword evidence="1" id="KW-0472">Membrane</keyword>
<dbReference type="PANTHER" id="PTHR37826:SF3">
    <property type="entry name" value="J DOMAIN-CONTAINING PROTEIN"/>
    <property type="match status" value="1"/>
</dbReference>
<dbReference type="AlphaFoldDB" id="A0A2T5HVE2"/>
<accession>A0A2T5HVE2</accession>
<dbReference type="Proteomes" id="UP000244077">
    <property type="component" value="Unassembled WGS sequence"/>
</dbReference>
<keyword evidence="1" id="KW-0812">Transmembrane</keyword>
<comment type="caution">
    <text evidence="2">The sequence shown here is derived from an EMBL/GenBank/DDBJ whole genome shotgun (WGS) entry which is preliminary data.</text>
</comment>
<organism evidence="2 3">
    <name type="scientific">Celeribacter persicus</name>
    <dbReference type="NCBI Taxonomy" id="1651082"/>
    <lineage>
        <taxon>Bacteria</taxon>
        <taxon>Pseudomonadati</taxon>
        <taxon>Pseudomonadota</taxon>
        <taxon>Alphaproteobacteria</taxon>
        <taxon>Rhodobacterales</taxon>
        <taxon>Roseobacteraceae</taxon>
        <taxon>Celeribacter</taxon>
    </lineage>
</organism>
<proteinExistence type="predicted"/>
<sequence length="373" mass="42032">MDPQSVTATEEHRFPCHTCGADLRFDPDTHMLVCDHCGAREEIDSGGAPKPRELDFHMAVSGGLSSHGDLIDADQTEEFRTSTCPNCGAVLHFDDTVHATECPYCATPVVTDTGNRRQIKPQGVLPFAVTEAEAQGALKHWLGSLWFAPNALKKYARKGRRLNGVYMPYWTFDAQTQSSYSGERGTDYHESVMVNGKRQTRRRTRWRHVSGQVRRFFDDVLVVASTALPLQYVRGLAPWDLSGLEPYLPDYLAGYTSEAYTFTLEEGFRDAQDQMARVITRDIKFDIGGDRQRIHNVDTRYSDVTYKHILLPVWFAAYKFRGKTYRFVVNGRTGQVQGERPYSAWKIAFAVVLGLIAAGVVGYFYALQNQGGY</sequence>
<dbReference type="EMBL" id="QAOH01000001">
    <property type="protein sequence ID" value="PTQ75524.1"/>
    <property type="molecule type" value="Genomic_DNA"/>
</dbReference>
<keyword evidence="1" id="KW-1133">Transmembrane helix</keyword>
<name>A0A2T5HVE2_9RHOB</name>
<gene>
    <name evidence="2" type="ORF">C8N42_10162</name>
</gene>
<reference evidence="2 3" key="1">
    <citation type="submission" date="2018-04" db="EMBL/GenBank/DDBJ databases">
        <title>Genomic Encyclopedia of Archaeal and Bacterial Type Strains, Phase II (KMG-II): from individual species to whole genera.</title>
        <authorList>
            <person name="Goeker M."/>
        </authorList>
    </citation>
    <scope>NUCLEOTIDE SEQUENCE [LARGE SCALE GENOMIC DNA]</scope>
    <source>
        <strain evidence="2 3">DSM 100434</strain>
    </source>
</reference>
<evidence type="ECO:0000313" key="3">
    <source>
        <dbReference type="Proteomes" id="UP000244077"/>
    </source>
</evidence>